<evidence type="ECO:0000256" key="4">
    <source>
        <dbReference type="ARBA" id="ARBA00023136"/>
    </source>
</evidence>
<feature type="transmembrane region" description="Helical" evidence="5">
    <location>
        <begin position="74"/>
        <end position="93"/>
    </location>
</feature>
<keyword evidence="4 5" id="KW-0472">Membrane</keyword>
<dbReference type="GO" id="GO:0012505">
    <property type="term" value="C:endomembrane system"/>
    <property type="evidence" value="ECO:0007669"/>
    <property type="project" value="UniProtKB-SubCell"/>
</dbReference>
<dbReference type="EMBL" id="LT598491">
    <property type="protein sequence ID" value="SCW04021.1"/>
    <property type="molecule type" value="Genomic_DNA"/>
</dbReference>
<organism evidence="6 7">
    <name type="scientific">Lachancea fermentati</name>
    <name type="common">Zygosaccharomyces fermentati</name>
    <dbReference type="NCBI Taxonomy" id="4955"/>
    <lineage>
        <taxon>Eukaryota</taxon>
        <taxon>Fungi</taxon>
        <taxon>Dikarya</taxon>
        <taxon>Ascomycota</taxon>
        <taxon>Saccharomycotina</taxon>
        <taxon>Saccharomycetes</taxon>
        <taxon>Saccharomycetales</taxon>
        <taxon>Saccharomycetaceae</taxon>
        <taxon>Lachancea</taxon>
    </lineage>
</organism>
<keyword evidence="7" id="KW-1185">Reference proteome</keyword>
<gene>
    <name evidence="6" type="ORF">LAFE_0H04170G</name>
</gene>
<evidence type="ECO:0000256" key="3">
    <source>
        <dbReference type="ARBA" id="ARBA00022989"/>
    </source>
</evidence>
<dbReference type="InterPro" id="IPR006838">
    <property type="entry name" value="ADTRP_AIG1"/>
</dbReference>
<feature type="transmembrane region" description="Helical" evidence="5">
    <location>
        <begin position="44"/>
        <end position="62"/>
    </location>
</feature>
<sequence length="222" mass="24618">MSSLGSLAVNVVSLCTSTWGLWRASNIILPECLASAGHKQFLTNISVGVTILNNLVNVLGALGLRKARYVSRQVTLPIALVMETVVAIVYWPLRLFAVGLIMHGVKDGSRMPISKEIDCCIHLLPVLYLLIDYFAFEPAPFKMGKGRAWLVVTVLGLGYNRYLTKLIDPSRGQAYPYPFLDVAEPLKSVIFMGVTTLAWLFYCMYKKVHKAEPAAMEHGKKD</sequence>
<evidence type="ECO:0000256" key="5">
    <source>
        <dbReference type="SAM" id="Phobius"/>
    </source>
</evidence>
<feature type="transmembrane region" description="Helical" evidence="5">
    <location>
        <begin position="187"/>
        <end position="205"/>
    </location>
</feature>
<dbReference type="Proteomes" id="UP000190831">
    <property type="component" value="Chromosome H"/>
</dbReference>
<keyword evidence="3 5" id="KW-1133">Transmembrane helix</keyword>
<name>A0A1G4MJL5_LACFM</name>
<reference evidence="6 7" key="1">
    <citation type="submission" date="2016-03" db="EMBL/GenBank/DDBJ databases">
        <authorList>
            <person name="Devillers H."/>
        </authorList>
    </citation>
    <scope>NUCLEOTIDE SEQUENCE [LARGE SCALE GENOMIC DNA]</scope>
    <source>
        <strain evidence="6">CBS 6772</strain>
    </source>
</reference>
<dbReference type="AlphaFoldDB" id="A0A1G4MJL5"/>
<evidence type="ECO:0000313" key="7">
    <source>
        <dbReference type="Proteomes" id="UP000190831"/>
    </source>
</evidence>
<accession>A0A1G4MJL5</accession>
<dbReference type="GO" id="GO:0016020">
    <property type="term" value="C:membrane"/>
    <property type="evidence" value="ECO:0007669"/>
    <property type="project" value="InterPro"/>
</dbReference>
<keyword evidence="2 5" id="KW-0812">Transmembrane</keyword>
<evidence type="ECO:0000313" key="6">
    <source>
        <dbReference type="EMBL" id="SCW04021.1"/>
    </source>
</evidence>
<protein>
    <submittedName>
        <fullName evidence="6">LAFE_0H04170g1_1</fullName>
    </submittedName>
</protein>
<evidence type="ECO:0000256" key="2">
    <source>
        <dbReference type="ARBA" id="ARBA00022692"/>
    </source>
</evidence>
<dbReference type="Pfam" id="PF04750">
    <property type="entry name" value="Far-17a_AIG1"/>
    <property type="match status" value="1"/>
</dbReference>
<dbReference type="OrthoDB" id="1898221at2759"/>
<dbReference type="PANTHER" id="PTHR10989:SF16">
    <property type="entry name" value="AT02829P-RELATED"/>
    <property type="match status" value="1"/>
</dbReference>
<evidence type="ECO:0000256" key="1">
    <source>
        <dbReference type="ARBA" id="ARBA00004127"/>
    </source>
</evidence>
<dbReference type="PANTHER" id="PTHR10989">
    <property type="entry name" value="ANDROGEN-INDUCED PROTEIN 1-RELATED"/>
    <property type="match status" value="1"/>
</dbReference>
<proteinExistence type="predicted"/>
<comment type="subcellular location">
    <subcellularLocation>
        <location evidence="1">Endomembrane system</location>
        <topology evidence="1">Multi-pass membrane protein</topology>
    </subcellularLocation>
</comment>
<dbReference type="OMA" id="CWVEYCA"/>